<reference evidence="1" key="1">
    <citation type="journal article" date="2015" name="Nature">
        <title>Complex archaea that bridge the gap between prokaryotes and eukaryotes.</title>
        <authorList>
            <person name="Spang A."/>
            <person name="Saw J.H."/>
            <person name="Jorgensen S.L."/>
            <person name="Zaremba-Niedzwiedzka K."/>
            <person name="Martijn J."/>
            <person name="Lind A.E."/>
            <person name="van Eijk R."/>
            <person name="Schleper C."/>
            <person name="Guy L."/>
            <person name="Ettema T.J."/>
        </authorList>
    </citation>
    <scope>NUCLEOTIDE SEQUENCE</scope>
</reference>
<protein>
    <submittedName>
        <fullName evidence="1">Uncharacterized protein</fullName>
    </submittedName>
</protein>
<organism evidence="1">
    <name type="scientific">marine sediment metagenome</name>
    <dbReference type="NCBI Taxonomy" id="412755"/>
    <lineage>
        <taxon>unclassified sequences</taxon>
        <taxon>metagenomes</taxon>
        <taxon>ecological metagenomes</taxon>
    </lineage>
</organism>
<proteinExistence type="predicted"/>
<gene>
    <name evidence="1" type="ORF">LCGC14_2652640</name>
</gene>
<evidence type="ECO:0000313" key="1">
    <source>
        <dbReference type="EMBL" id="KKK97448.1"/>
    </source>
</evidence>
<sequence>MPGTLQIPYSTPYETGLKQLHAVGQKAETPDGSIFRYTQMGATLGVANKLYQSSIPIGDWITQVHTVAIVVGDTEISHKTASTTFVANEAAGGTLVLEETLDLGHIYRVKSNIATAGAETIMQLEDGVTVQKEMDVAANNVLTFIKNPWKDVIISPAGINSAPNAGIPRIIIAIAAFGWLQTRGPASCLIDSGAPAVLLGNSIRGSESIAGAVALSDEVAGINEYQIVGYAMETAPDADFGHIFLQIE</sequence>
<dbReference type="EMBL" id="LAZR01046047">
    <property type="protein sequence ID" value="KKK97448.1"/>
    <property type="molecule type" value="Genomic_DNA"/>
</dbReference>
<accession>A0A0F8ZUE1</accession>
<comment type="caution">
    <text evidence="1">The sequence shown here is derived from an EMBL/GenBank/DDBJ whole genome shotgun (WGS) entry which is preliminary data.</text>
</comment>
<dbReference type="AlphaFoldDB" id="A0A0F8ZUE1"/>
<name>A0A0F8ZUE1_9ZZZZ</name>